<name>A0A9P4U688_9PLEO</name>
<dbReference type="AlphaFoldDB" id="A0A9P4U688"/>
<protein>
    <submittedName>
        <fullName evidence="1">Uncharacterized protein</fullName>
    </submittedName>
</protein>
<dbReference type="PROSITE" id="PS51257">
    <property type="entry name" value="PROKAR_LIPOPROTEIN"/>
    <property type="match status" value="1"/>
</dbReference>
<gene>
    <name evidence="1" type="ORF">P171DRAFT_113986</name>
</gene>
<comment type="caution">
    <text evidence="1">The sequence shown here is derived from an EMBL/GenBank/DDBJ whole genome shotgun (WGS) entry which is preliminary data.</text>
</comment>
<organism evidence="1 2">
    <name type="scientific">Karstenula rhodostoma CBS 690.94</name>
    <dbReference type="NCBI Taxonomy" id="1392251"/>
    <lineage>
        <taxon>Eukaryota</taxon>
        <taxon>Fungi</taxon>
        <taxon>Dikarya</taxon>
        <taxon>Ascomycota</taxon>
        <taxon>Pezizomycotina</taxon>
        <taxon>Dothideomycetes</taxon>
        <taxon>Pleosporomycetidae</taxon>
        <taxon>Pleosporales</taxon>
        <taxon>Massarineae</taxon>
        <taxon>Didymosphaeriaceae</taxon>
        <taxon>Karstenula</taxon>
    </lineage>
</organism>
<accession>A0A9P4U688</accession>
<proteinExistence type="predicted"/>
<evidence type="ECO:0000313" key="2">
    <source>
        <dbReference type="Proteomes" id="UP000799764"/>
    </source>
</evidence>
<dbReference type="Proteomes" id="UP000799764">
    <property type="component" value="Unassembled WGS sequence"/>
</dbReference>
<evidence type="ECO:0000313" key="1">
    <source>
        <dbReference type="EMBL" id="KAF2439864.1"/>
    </source>
</evidence>
<keyword evidence="2" id="KW-1185">Reference proteome</keyword>
<sequence>MRRLLAPHLAAMRRRSAALPPWSLFSCLCLLRADESINTATQWVSRRGEMVSDVVVRFAAPGWNPHQLLTGAAARAHIRPIHARHVDTSSASWNTVRSQEFYEADGCSLSCPATDNAVDLCKLGLLPRMFPDWAGLGYSDHQRLFRVTLLRRTLLLTHYRAKEQEGRATFPRGVGLMRTIAPSIATATGHNQHTFPSSLE</sequence>
<reference evidence="1" key="1">
    <citation type="journal article" date="2020" name="Stud. Mycol.">
        <title>101 Dothideomycetes genomes: a test case for predicting lifestyles and emergence of pathogens.</title>
        <authorList>
            <person name="Haridas S."/>
            <person name="Albert R."/>
            <person name="Binder M."/>
            <person name="Bloem J."/>
            <person name="Labutti K."/>
            <person name="Salamov A."/>
            <person name="Andreopoulos B."/>
            <person name="Baker S."/>
            <person name="Barry K."/>
            <person name="Bills G."/>
            <person name="Bluhm B."/>
            <person name="Cannon C."/>
            <person name="Castanera R."/>
            <person name="Culley D."/>
            <person name="Daum C."/>
            <person name="Ezra D."/>
            <person name="Gonzalez J."/>
            <person name="Henrissat B."/>
            <person name="Kuo A."/>
            <person name="Liang C."/>
            <person name="Lipzen A."/>
            <person name="Lutzoni F."/>
            <person name="Magnuson J."/>
            <person name="Mondo S."/>
            <person name="Nolan M."/>
            <person name="Ohm R."/>
            <person name="Pangilinan J."/>
            <person name="Park H.-J."/>
            <person name="Ramirez L."/>
            <person name="Alfaro M."/>
            <person name="Sun H."/>
            <person name="Tritt A."/>
            <person name="Yoshinaga Y."/>
            <person name="Zwiers L.-H."/>
            <person name="Turgeon B."/>
            <person name="Goodwin S."/>
            <person name="Spatafora J."/>
            <person name="Crous P."/>
            <person name="Grigoriev I."/>
        </authorList>
    </citation>
    <scope>NUCLEOTIDE SEQUENCE</scope>
    <source>
        <strain evidence="1">CBS 690.94</strain>
    </source>
</reference>
<dbReference type="EMBL" id="MU001508">
    <property type="protein sequence ID" value="KAF2439864.1"/>
    <property type="molecule type" value="Genomic_DNA"/>
</dbReference>